<dbReference type="Gene3D" id="2.160.20.60">
    <property type="entry name" value="Glutamate synthase, alpha subunit, C-terminal domain"/>
    <property type="match status" value="1"/>
</dbReference>
<keyword evidence="5" id="KW-1185">Reference proteome</keyword>
<evidence type="ECO:0000313" key="5">
    <source>
        <dbReference type="Proteomes" id="UP000321567"/>
    </source>
</evidence>
<dbReference type="PANTHER" id="PTHR43819:SF1">
    <property type="entry name" value="ARCHAEAL-TYPE GLUTAMATE SYNTHASE [NADPH]"/>
    <property type="match status" value="1"/>
</dbReference>
<dbReference type="Pfam" id="PF01645">
    <property type="entry name" value="Glu_synthase"/>
    <property type="match status" value="1"/>
</dbReference>
<dbReference type="GO" id="GO:0006537">
    <property type="term" value="P:glutamate biosynthetic process"/>
    <property type="evidence" value="ECO:0007669"/>
    <property type="project" value="InterPro"/>
</dbReference>
<dbReference type="SUPFAM" id="SSF51395">
    <property type="entry name" value="FMN-linked oxidoreductases"/>
    <property type="match status" value="1"/>
</dbReference>
<dbReference type="InterPro" id="IPR002932">
    <property type="entry name" value="Glu_synthdom"/>
</dbReference>
<evidence type="ECO:0000256" key="1">
    <source>
        <dbReference type="ARBA" id="ARBA00009716"/>
    </source>
</evidence>
<protein>
    <recommendedName>
        <fullName evidence="6">Glutamate synthase</fullName>
    </recommendedName>
</protein>
<dbReference type="EMBL" id="BJZO01000032">
    <property type="protein sequence ID" value="GEO81277.1"/>
    <property type="molecule type" value="Genomic_DNA"/>
</dbReference>
<reference evidence="4 5" key="1">
    <citation type="submission" date="2019-07" db="EMBL/GenBank/DDBJ databases">
        <title>Whole genome shotgun sequence of Rhodospirillum oryzae NBRC 107573.</title>
        <authorList>
            <person name="Hosoyama A."/>
            <person name="Uohara A."/>
            <person name="Ohji S."/>
            <person name="Ichikawa N."/>
        </authorList>
    </citation>
    <scope>NUCLEOTIDE SEQUENCE [LARGE SCALE GENOMIC DNA]</scope>
    <source>
        <strain evidence="4 5">NBRC 107573</strain>
    </source>
</reference>
<dbReference type="RefSeq" id="WP_147163317.1">
    <property type="nucleotide sequence ID" value="NZ_BJZO01000032.1"/>
</dbReference>
<dbReference type="InterPro" id="IPR036485">
    <property type="entry name" value="Glu_synth_asu_C_sf"/>
</dbReference>
<proteinExistence type="inferred from homology"/>
<dbReference type="OrthoDB" id="9795032at2"/>
<gene>
    <name evidence="4" type="ORF">ROR02_14080</name>
</gene>
<dbReference type="InterPro" id="IPR013785">
    <property type="entry name" value="Aldolase_TIM"/>
</dbReference>
<dbReference type="InterPro" id="IPR002489">
    <property type="entry name" value="Glu_synth_asu_C"/>
</dbReference>
<comment type="caution">
    <text evidence="4">The sequence shown here is derived from an EMBL/GenBank/DDBJ whole genome shotgun (WGS) entry which is preliminary data.</text>
</comment>
<dbReference type="Pfam" id="PF01493">
    <property type="entry name" value="GXGXG"/>
    <property type="match status" value="1"/>
</dbReference>
<dbReference type="SUPFAM" id="SSF69336">
    <property type="entry name" value="Alpha subunit of glutamate synthase, C-terminal domain"/>
    <property type="match status" value="1"/>
</dbReference>
<dbReference type="CDD" id="cd00504">
    <property type="entry name" value="GXGXG"/>
    <property type="match status" value="1"/>
</dbReference>
<evidence type="ECO:0000259" key="2">
    <source>
        <dbReference type="Pfam" id="PF01493"/>
    </source>
</evidence>
<feature type="domain" description="Glutamate synthase" evidence="3">
    <location>
        <begin position="306"/>
        <end position="610"/>
    </location>
</feature>
<dbReference type="PANTHER" id="PTHR43819">
    <property type="entry name" value="ARCHAEAL-TYPE GLUTAMATE SYNTHASE [NADPH]"/>
    <property type="match status" value="1"/>
</dbReference>
<accession>A0A512H753</accession>
<feature type="domain" description="Glutamate synthase alpha subunit C-terminal" evidence="2">
    <location>
        <begin position="36"/>
        <end position="171"/>
    </location>
</feature>
<evidence type="ECO:0008006" key="6">
    <source>
        <dbReference type="Google" id="ProtNLM"/>
    </source>
</evidence>
<name>A0A512H753_9PROT</name>
<dbReference type="AlphaFoldDB" id="A0A512H753"/>
<organism evidence="4 5">
    <name type="scientific">Pararhodospirillum oryzae</name>
    <dbReference type="NCBI Taxonomy" id="478448"/>
    <lineage>
        <taxon>Bacteria</taxon>
        <taxon>Pseudomonadati</taxon>
        <taxon>Pseudomonadota</taxon>
        <taxon>Alphaproteobacteria</taxon>
        <taxon>Rhodospirillales</taxon>
        <taxon>Rhodospirillaceae</taxon>
        <taxon>Pararhodospirillum</taxon>
    </lineage>
</organism>
<comment type="similarity">
    <text evidence="1">Belongs to the glutamate synthase family.</text>
</comment>
<evidence type="ECO:0000313" key="4">
    <source>
        <dbReference type="EMBL" id="GEO81277.1"/>
    </source>
</evidence>
<evidence type="ECO:0000259" key="3">
    <source>
        <dbReference type="Pfam" id="PF01645"/>
    </source>
</evidence>
<dbReference type="Proteomes" id="UP000321567">
    <property type="component" value="Unassembled WGS sequence"/>
</dbReference>
<dbReference type="GO" id="GO:0015930">
    <property type="term" value="F:glutamate synthase activity"/>
    <property type="evidence" value="ECO:0007669"/>
    <property type="project" value="InterPro"/>
</dbReference>
<sequence length="652" mass="68390">MVTIDLSSLSVREANDALRAAAARGEDIDVINPDARHHIGVGLVHPVTVRVHGSAGYFCAGLSHGARFEVESNVGWGVGDSLYAGTVVVGGNAGAIAGVALRGGEVVVKGNVGSRAGQVMKDGTLLCCGNASFLAGYMMYGGRIIILGDSGERVGEDMSAGAIYVGGRVQSLGSDAKVETPSPDEEADVKAFLARHGIAFDGSFTKVVNAGTKLRYGVSEPIGRPQPHTVFSEGASYWNAKVVEDIRAKSLIGRYRIRGYGASKAVPHFSDIAIKVDPARVGAAGDPLAAVTLATTLGDRFGAAPLRLSMPVMIAPMSYGALSKSTKIALARASRLSDIVENTGEGGMLPEERAEARQLIYQCLSGRLGWNIHDMLKADALEIYISQGAKPGLGGQLMAKKVTRELAAIRGIPEGIDLRSPSRHPDIMGADDLVIKIEEFREATGYAKPISVKMGAGRVRDDIKIAYKDGFDFVQLDGMQGSTGAASTEVLENMGIPTLAALQEALDGLAEIDHKGDMPIVLMGGIKDGVDAVKALALGASAVAMGTAALIAGGCISCMQCHVGNCVVGIATQDPEHEARYKTEVQAQAMHRFFEAVRWQIAALTQALGHTDVRQLSRADLVALTPEAAAITGLPFDPAYRAVHEQLQSQVA</sequence>
<dbReference type="CDD" id="cd02808">
    <property type="entry name" value="GltS_FMN"/>
    <property type="match status" value="1"/>
</dbReference>
<dbReference type="Gene3D" id="3.20.20.70">
    <property type="entry name" value="Aldolase class I"/>
    <property type="match status" value="1"/>
</dbReference>